<dbReference type="InterPro" id="IPR036108">
    <property type="entry name" value="4pyrrol_syn_uPrphyn_synt_sf"/>
</dbReference>
<feature type="coiled-coil region" evidence="10">
    <location>
        <begin position="15"/>
        <end position="42"/>
    </location>
</feature>
<evidence type="ECO:0000256" key="4">
    <source>
        <dbReference type="ARBA" id="ARBA00023239"/>
    </source>
</evidence>
<protein>
    <recommendedName>
        <fullName evidence="7 9">Uroporphyrinogen-III synthase</fullName>
        <ecNumber evidence="3 9">4.2.1.75</ecNumber>
    </recommendedName>
</protein>
<evidence type="ECO:0000256" key="3">
    <source>
        <dbReference type="ARBA" id="ARBA00013109"/>
    </source>
</evidence>
<comment type="similarity">
    <text evidence="2 9">Belongs to the uroporphyrinogen-III synthase family.</text>
</comment>
<keyword evidence="10" id="KW-0175">Coiled coil</keyword>
<accession>W4M5J9</accession>
<dbReference type="AlphaFoldDB" id="W4M5J9"/>
<dbReference type="PATRIC" id="fig|1429439.4.peg.3895"/>
<proteinExistence type="inferred from homology"/>
<dbReference type="HOGENOM" id="CLU_1388041_0_0_7"/>
<dbReference type="GO" id="GO:0006782">
    <property type="term" value="P:protoporphyrinogen IX biosynthetic process"/>
    <property type="evidence" value="ECO:0007669"/>
    <property type="project" value="UniProtKB-UniRule"/>
</dbReference>
<dbReference type="GO" id="GO:0006780">
    <property type="term" value="P:uroporphyrinogen III biosynthetic process"/>
    <property type="evidence" value="ECO:0007669"/>
    <property type="project" value="UniProtKB-UniRule"/>
</dbReference>
<evidence type="ECO:0000256" key="10">
    <source>
        <dbReference type="SAM" id="Coils"/>
    </source>
</evidence>
<evidence type="ECO:0000256" key="7">
    <source>
        <dbReference type="ARBA" id="ARBA00040167"/>
    </source>
</evidence>
<evidence type="ECO:0000256" key="6">
    <source>
        <dbReference type="ARBA" id="ARBA00037589"/>
    </source>
</evidence>
<dbReference type="Gene3D" id="3.40.50.10090">
    <property type="match status" value="1"/>
</dbReference>
<organism evidence="12 13">
    <name type="scientific">Candidatus Entotheonella gemina</name>
    <dbReference type="NCBI Taxonomy" id="1429439"/>
    <lineage>
        <taxon>Bacteria</taxon>
        <taxon>Pseudomonadati</taxon>
        <taxon>Nitrospinota/Tectimicrobiota group</taxon>
        <taxon>Candidatus Tectimicrobiota</taxon>
        <taxon>Candidatus Entotheonellia</taxon>
        <taxon>Candidatus Entotheonellales</taxon>
        <taxon>Candidatus Entotheonellaceae</taxon>
        <taxon>Candidatus Entotheonella</taxon>
    </lineage>
</organism>
<keyword evidence="5 9" id="KW-0627">Porphyrin biosynthesis</keyword>
<evidence type="ECO:0000256" key="5">
    <source>
        <dbReference type="ARBA" id="ARBA00023244"/>
    </source>
</evidence>
<evidence type="ECO:0000256" key="8">
    <source>
        <dbReference type="ARBA" id="ARBA00048617"/>
    </source>
</evidence>
<keyword evidence="4 9" id="KW-0456">Lyase</keyword>
<dbReference type="Proteomes" id="UP000019140">
    <property type="component" value="Unassembled WGS sequence"/>
</dbReference>
<dbReference type="GO" id="GO:0004852">
    <property type="term" value="F:uroporphyrinogen-III synthase activity"/>
    <property type="evidence" value="ECO:0007669"/>
    <property type="project" value="UniProtKB-UniRule"/>
</dbReference>
<evidence type="ECO:0000256" key="9">
    <source>
        <dbReference type="RuleBase" id="RU366031"/>
    </source>
</evidence>
<dbReference type="CDD" id="cd06578">
    <property type="entry name" value="HemD"/>
    <property type="match status" value="1"/>
</dbReference>
<evidence type="ECO:0000313" key="13">
    <source>
        <dbReference type="Proteomes" id="UP000019140"/>
    </source>
</evidence>
<comment type="function">
    <text evidence="6 9">Catalyzes cyclization of the linear tetrapyrrole, hydroxymethylbilane, to the macrocyclic uroporphyrinogen III.</text>
</comment>
<sequence length="196" mass="21195">MTSPASSPASQDHVLQGKRVLVTRAREQASDLERQLQAIGAVPLAFPTIRIVPPTDDYAALDAALRQLQAFDWAVFTSVNGVKHVWQRLDALGLSTADTAHLRLAAIGPATARALTAKGLEIAVMPPHYVAESLLDAIPAPAGQRFLLARADIARDALRSACKLPGQKSRKCRPTTRCKSSPHPRTGRRLITVWTL</sequence>
<dbReference type="PANTHER" id="PTHR38042:SF1">
    <property type="entry name" value="UROPORPHYRINOGEN-III SYNTHASE, CHLOROPLASTIC"/>
    <property type="match status" value="1"/>
</dbReference>
<gene>
    <name evidence="12" type="ORF">ETSY2_22880</name>
</gene>
<dbReference type="Pfam" id="PF02602">
    <property type="entry name" value="HEM4"/>
    <property type="match status" value="1"/>
</dbReference>
<name>W4M5J9_9BACT</name>
<comment type="caution">
    <text evidence="12">The sequence shown here is derived from an EMBL/GenBank/DDBJ whole genome shotgun (WGS) entry which is preliminary data.</text>
</comment>
<dbReference type="EMBL" id="AZHX01000949">
    <property type="protein sequence ID" value="ETX05453.1"/>
    <property type="molecule type" value="Genomic_DNA"/>
</dbReference>
<keyword evidence="13" id="KW-1185">Reference proteome</keyword>
<comment type="pathway">
    <text evidence="1 9">Porphyrin-containing compound metabolism; protoporphyrin-IX biosynthesis; coproporphyrinogen-III from 5-aminolevulinate: step 3/4.</text>
</comment>
<feature type="domain" description="Tetrapyrrole biosynthesis uroporphyrinogen III synthase" evidence="11">
    <location>
        <begin position="31"/>
        <end position="161"/>
    </location>
</feature>
<evidence type="ECO:0000256" key="2">
    <source>
        <dbReference type="ARBA" id="ARBA00008133"/>
    </source>
</evidence>
<evidence type="ECO:0000259" key="11">
    <source>
        <dbReference type="Pfam" id="PF02602"/>
    </source>
</evidence>
<comment type="catalytic activity">
    <reaction evidence="8 9">
        <text>hydroxymethylbilane = uroporphyrinogen III + H2O</text>
        <dbReference type="Rhea" id="RHEA:18965"/>
        <dbReference type="ChEBI" id="CHEBI:15377"/>
        <dbReference type="ChEBI" id="CHEBI:57308"/>
        <dbReference type="ChEBI" id="CHEBI:57845"/>
        <dbReference type="EC" id="4.2.1.75"/>
    </reaction>
</comment>
<dbReference type="EC" id="4.2.1.75" evidence="3 9"/>
<evidence type="ECO:0000313" key="12">
    <source>
        <dbReference type="EMBL" id="ETX05453.1"/>
    </source>
</evidence>
<dbReference type="InterPro" id="IPR003754">
    <property type="entry name" value="4pyrrol_synth_uPrphyn_synth"/>
</dbReference>
<reference evidence="12 13" key="1">
    <citation type="journal article" date="2014" name="Nature">
        <title>An environmental bacterial taxon with a large and distinct metabolic repertoire.</title>
        <authorList>
            <person name="Wilson M.C."/>
            <person name="Mori T."/>
            <person name="Ruckert C."/>
            <person name="Uria A.R."/>
            <person name="Helf M.J."/>
            <person name="Takada K."/>
            <person name="Gernert C."/>
            <person name="Steffens U.A."/>
            <person name="Heycke N."/>
            <person name="Schmitt S."/>
            <person name="Rinke C."/>
            <person name="Helfrich E.J."/>
            <person name="Brachmann A.O."/>
            <person name="Gurgui C."/>
            <person name="Wakimoto T."/>
            <person name="Kracht M."/>
            <person name="Crusemann M."/>
            <person name="Hentschel U."/>
            <person name="Abe I."/>
            <person name="Matsunaga S."/>
            <person name="Kalinowski J."/>
            <person name="Takeyama H."/>
            <person name="Piel J."/>
        </authorList>
    </citation>
    <scope>NUCLEOTIDE SEQUENCE [LARGE SCALE GENOMIC DNA]</scope>
    <source>
        <strain evidence="13">TSY2</strain>
    </source>
</reference>
<evidence type="ECO:0000256" key="1">
    <source>
        <dbReference type="ARBA" id="ARBA00004772"/>
    </source>
</evidence>
<dbReference type="PANTHER" id="PTHR38042">
    <property type="entry name" value="UROPORPHYRINOGEN-III SYNTHASE, CHLOROPLASTIC"/>
    <property type="match status" value="1"/>
</dbReference>
<dbReference type="SUPFAM" id="SSF69618">
    <property type="entry name" value="HemD-like"/>
    <property type="match status" value="1"/>
</dbReference>
<dbReference type="InterPro" id="IPR039793">
    <property type="entry name" value="UROS/Hem4"/>
</dbReference>